<gene>
    <name evidence="6" type="ORF">PECAL_2P08380</name>
</gene>
<comment type="subcellular location">
    <subcellularLocation>
        <location evidence="1">Membrane</location>
        <topology evidence="1">Multi-pass membrane protein</topology>
    </subcellularLocation>
</comment>
<protein>
    <submittedName>
        <fullName evidence="6">Uncharacterized protein</fullName>
    </submittedName>
</protein>
<dbReference type="OrthoDB" id="434519at2759"/>
<keyword evidence="4 5" id="KW-0472">Membrane</keyword>
<dbReference type="EMBL" id="CAKKNE010000002">
    <property type="protein sequence ID" value="CAH0367799.1"/>
    <property type="molecule type" value="Genomic_DNA"/>
</dbReference>
<feature type="transmembrane region" description="Helical" evidence="5">
    <location>
        <begin position="281"/>
        <end position="298"/>
    </location>
</feature>
<dbReference type="Proteomes" id="UP000789595">
    <property type="component" value="Unassembled WGS sequence"/>
</dbReference>
<keyword evidence="7" id="KW-1185">Reference proteome</keyword>
<organism evidence="6 7">
    <name type="scientific">Pelagomonas calceolata</name>
    <dbReference type="NCBI Taxonomy" id="35677"/>
    <lineage>
        <taxon>Eukaryota</taxon>
        <taxon>Sar</taxon>
        <taxon>Stramenopiles</taxon>
        <taxon>Ochrophyta</taxon>
        <taxon>Pelagophyceae</taxon>
        <taxon>Pelagomonadales</taxon>
        <taxon>Pelagomonadaceae</taxon>
        <taxon>Pelagomonas</taxon>
    </lineage>
</organism>
<feature type="transmembrane region" description="Helical" evidence="5">
    <location>
        <begin position="465"/>
        <end position="483"/>
    </location>
</feature>
<evidence type="ECO:0000313" key="6">
    <source>
        <dbReference type="EMBL" id="CAH0367799.1"/>
    </source>
</evidence>
<feature type="transmembrane region" description="Helical" evidence="5">
    <location>
        <begin position="318"/>
        <end position="336"/>
    </location>
</feature>
<dbReference type="InterPro" id="IPR002781">
    <property type="entry name" value="TM_pro_TauE-like"/>
</dbReference>
<feature type="transmembrane region" description="Helical" evidence="5">
    <location>
        <begin position="368"/>
        <end position="396"/>
    </location>
</feature>
<dbReference type="PANTHER" id="PTHR14255:SF3">
    <property type="entry name" value="SULFITE EXPORTER TAUE_SAFE FAMILY PROTEIN 5-RELATED"/>
    <property type="match status" value="1"/>
</dbReference>
<dbReference type="GO" id="GO:0016567">
    <property type="term" value="P:protein ubiquitination"/>
    <property type="evidence" value="ECO:0007669"/>
    <property type="project" value="TreeGrafter"/>
</dbReference>
<sequence length="501" mass="54433">MRRSAAVVAFCCTATALEEQPWLRRELRPEDESISKNKAKQQGVAGGPCYPGKTECPFSTSCEWDRDTEDGEDFRERICMHKDLVPANGHDWATIFLLIAATALAAGGGIGGGGLLVPIYRLVAGFPITQATALSLATISGGSIANLYTYTRRYHPNDTIKRPLIDYEASLLFCPALLAGTMFGSVFSVMFPPWLTVVLLIALLGYSGRRTLNKGIKRWTGEDKLSPRPTRDEAGLQDVEIDTPLGHADAPPIARQDPTPDQLARLEAIYAKEGSLVQRENWTATGVIWLIVFVFALLRGGRGGASLIPGLDCSQFLYWYLFISNLAVLIAATAWIRKKTLDRATEKAFLGHEPLEGDLQWDRRTTALYPMLCVFAGIAAGLLGIGGGMVLGPLLVELGCLPQPIAATSAYVVFITATSGLAQVWIMGLVPKDYAFAFAACGLFSTFLGQSVIDWVVRKYKKDAIVILVIASIMLIALVLMTYDGIMQVVHATTYGFSPLC</sequence>
<dbReference type="Pfam" id="PF01925">
    <property type="entry name" value="TauE"/>
    <property type="match status" value="2"/>
</dbReference>
<dbReference type="PANTHER" id="PTHR14255">
    <property type="entry name" value="CEREBLON"/>
    <property type="match status" value="1"/>
</dbReference>
<dbReference type="GO" id="GO:0016020">
    <property type="term" value="C:membrane"/>
    <property type="evidence" value="ECO:0007669"/>
    <property type="project" value="UniProtKB-SubCell"/>
</dbReference>
<evidence type="ECO:0000256" key="1">
    <source>
        <dbReference type="ARBA" id="ARBA00004141"/>
    </source>
</evidence>
<feature type="transmembrane region" description="Helical" evidence="5">
    <location>
        <begin position="434"/>
        <end position="453"/>
    </location>
</feature>
<dbReference type="AlphaFoldDB" id="A0A8J2SH96"/>
<comment type="caution">
    <text evidence="6">The sequence shown here is derived from an EMBL/GenBank/DDBJ whole genome shotgun (WGS) entry which is preliminary data.</text>
</comment>
<feature type="transmembrane region" description="Helical" evidence="5">
    <location>
        <begin position="408"/>
        <end position="427"/>
    </location>
</feature>
<evidence type="ECO:0000256" key="2">
    <source>
        <dbReference type="ARBA" id="ARBA00022692"/>
    </source>
</evidence>
<keyword evidence="2 5" id="KW-0812">Transmembrane</keyword>
<dbReference type="GO" id="GO:0031464">
    <property type="term" value="C:Cul4A-RING E3 ubiquitin ligase complex"/>
    <property type="evidence" value="ECO:0007669"/>
    <property type="project" value="TreeGrafter"/>
</dbReference>
<name>A0A8J2SH96_9STRA</name>
<reference evidence="6" key="1">
    <citation type="submission" date="2021-11" db="EMBL/GenBank/DDBJ databases">
        <authorList>
            <consortium name="Genoscope - CEA"/>
            <person name="William W."/>
        </authorList>
    </citation>
    <scope>NUCLEOTIDE SEQUENCE</scope>
</reference>
<evidence type="ECO:0000256" key="4">
    <source>
        <dbReference type="ARBA" id="ARBA00023136"/>
    </source>
</evidence>
<feature type="transmembrane region" description="Helical" evidence="5">
    <location>
        <begin position="131"/>
        <end position="150"/>
    </location>
</feature>
<feature type="transmembrane region" description="Helical" evidence="5">
    <location>
        <begin position="170"/>
        <end position="203"/>
    </location>
</feature>
<accession>A0A8J2SH96</accession>
<keyword evidence="3 5" id="KW-1133">Transmembrane helix</keyword>
<proteinExistence type="predicted"/>
<feature type="transmembrane region" description="Helical" evidence="5">
    <location>
        <begin position="92"/>
        <end position="119"/>
    </location>
</feature>
<evidence type="ECO:0000313" key="7">
    <source>
        <dbReference type="Proteomes" id="UP000789595"/>
    </source>
</evidence>
<evidence type="ECO:0000256" key="3">
    <source>
        <dbReference type="ARBA" id="ARBA00022989"/>
    </source>
</evidence>
<evidence type="ECO:0000256" key="5">
    <source>
        <dbReference type="SAM" id="Phobius"/>
    </source>
</evidence>